<feature type="transmembrane region" description="Helical" evidence="1">
    <location>
        <begin position="62"/>
        <end position="83"/>
    </location>
</feature>
<dbReference type="AlphaFoldDB" id="A0A6L3ZF95"/>
<keyword evidence="1" id="KW-0472">Membrane</keyword>
<organism evidence="2 3">
    <name type="scientific">Phaeocystidibacter marisrubri</name>
    <dbReference type="NCBI Taxonomy" id="1577780"/>
    <lineage>
        <taxon>Bacteria</taxon>
        <taxon>Pseudomonadati</taxon>
        <taxon>Bacteroidota</taxon>
        <taxon>Flavobacteriia</taxon>
        <taxon>Flavobacteriales</taxon>
        <taxon>Phaeocystidibacteraceae</taxon>
        <taxon>Phaeocystidibacter</taxon>
    </lineage>
</organism>
<evidence type="ECO:0000313" key="3">
    <source>
        <dbReference type="Proteomes" id="UP000484164"/>
    </source>
</evidence>
<keyword evidence="3" id="KW-1185">Reference proteome</keyword>
<dbReference type="RefSeq" id="WP_151693952.1">
    <property type="nucleotide sequence ID" value="NZ_BMGX01000001.1"/>
</dbReference>
<name>A0A6L3ZF95_9FLAO</name>
<accession>A0A6L3ZF95</accession>
<keyword evidence="1" id="KW-1133">Transmembrane helix</keyword>
<evidence type="ECO:0000313" key="2">
    <source>
        <dbReference type="EMBL" id="KAB2816525.1"/>
    </source>
</evidence>
<sequence>MVKKAVLYTTIFTAVLAGLHAWVIQSTGVEWKFIYTHLLLWVLSVGLYLFLGFILKSDISKAGFAFIAGTSIQMFSFIIFMLPTLLSAEGNEVSVALHFMIPFLIYLGIEAFWAMRIFGEEKK</sequence>
<keyword evidence="1" id="KW-0812">Transmembrane</keyword>
<feature type="transmembrane region" description="Helical" evidence="1">
    <location>
        <begin position="95"/>
        <end position="115"/>
    </location>
</feature>
<comment type="caution">
    <text evidence="2">The sequence shown here is derived from an EMBL/GenBank/DDBJ whole genome shotgun (WGS) entry which is preliminary data.</text>
</comment>
<gene>
    <name evidence="2" type="ORF">F8C82_12655</name>
</gene>
<evidence type="ECO:0000256" key="1">
    <source>
        <dbReference type="SAM" id="Phobius"/>
    </source>
</evidence>
<proteinExistence type="predicted"/>
<dbReference type="EMBL" id="WBVQ01000002">
    <property type="protein sequence ID" value="KAB2816525.1"/>
    <property type="molecule type" value="Genomic_DNA"/>
</dbReference>
<protein>
    <submittedName>
        <fullName evidence="2">Uncharacterized protein</fullName>
    </submittedName>
</protein>
<feature type="transmembrane region" description="Helical" evidence="1">
    <location>
        <begin position="37"/>
        <end position="55"/>
    </location>
</feature>
<dbReference type="Pfam" id="PF19665">
    <property type="entry name" value="DUF6168"/>
    <property type="match status" value="1"/>
</dbReference>
<reference evidence="2 3" key="1">
    <citation type="submission" date="2019-10" db="EMBL/GenBank/DDBJ databases">
        <title>Genome sequence of Phaeocystidibacter marisrubri JCM30614 (type strain).</title>
        <authorList>
            <person name="Bowman J.P."/>
        </authorList>
    </citation>
    <scope>NUCLEOTIDE SEQUENCE [LARGE SCALE GENOMIC DNA]</scope>
    <source>
        <strain evidence="2 3">JCM 30614</strain>
    </source>
</reference>
<dbReference type="InterPro" id="IPR046166">
    <property type="entry name" value="DUF6168"/>
</dbReference>
<dbReference type="Proteomes" id="UP000484164">
    <property type="component" value="Unassembled WGS sequence"/>
</dbReference>